<evidence type="ECO:0000256" key="1">
    <source>
        <dbReference type="SAM" id="MobiDB-lite"/>
    </source>
</evidence>
<evidence type="ECO:0000313" key="3">
    <source>
        <dbReference type="Proteomes" id="UP000077069"/>
    </source>
</evidence>
<evidence type="ECO:0000313" key="2">
    <source>
        <dbReference type="EMBL" id="OAG10650.1"/>
    </source>
</evidence>
<organism evidence="2 3">
    <name type="scientific">Paraphaeosphaeria sporulosa</name>
    <dbReference type="NCBI Taxonomy" id="1460663"/>
    <lineage>
        <taxon>Eukaryota</taxon>
        <taxon>Fungi</taxon>
        <taxon>Dikarya</taxon>
        <taxon>Ascomycota</taxon>
        <taxon>Pezizomycotina</taxon>
        <taxon>Dothideomycetes</taxon>
        <taxon>Pleosporomycetidae</taxon>
        <taxon>Pleosporales</taxon>
        <taxon>Massarineae</taxon>
        <taxon>Didymosphaeriaceae</taxon>
        <taxon>Paraphaeosphaeria</taxon>
    </lineage>
</organism>
<name>A0A177CUV0_9PLEO</name>
<dbReference type="GeneID" id="28766079"/>
<gene>
    <name evidence="2" type="ORF">CC84DRAFT_1213957</name>
</gene>
<dbReference type="EMBL" id="KV441549">
    <property type="protein sequence ID" value="OAG10650.1"/>
    <property type="molecule type" value="Genomic_DNA"/>
</dbReference>
<proteinExistence type="predicted"/>
<keyword evidence="3" id="KW-1185">Reference proteome</keyword>
<protein>
    <submittedName>
        <fullName evidence="2">Uncharacterized protein</fullName>
    </submittedName>
</protein>
<dbReference type="OrthoDB" id="10442859at2759"/>
<dbReference type="RefSeq" id="XP_018041015.1">
    <property type="nucleotide sequence ID" value="XM_018182593.1"/>
</dbReference>
<dbReference type="InParanoid" id="A0A177CUV0"/>
<feature type="compositionally biased region" description="Low complexity" evidence="1">
    <location>
        <begin position="32"/>
        <end position="46"/>
    </location>
</feature>
<accession>A0A177CUV0</accession>
<dbReference type="AlphaFoldDB" id="A0A177CUV0"/>
<dbReference type="Proteomes" id="UP000077069">
    <property type="component" value="Unassembled WGS sequence"/>
</dbReference>
<reference evidence="2 3" key="1">
    <citation type="submission" date="2016-05" db="EMBL/GenBank/DDBJ databases">
        <title>Comparative analysis of secretome profiles of manganese(II)-oxidizing ascomycete fungi.</title>
        <authorList>
            <consortium name="DOE Joint Genome Institute"/>
            <person name="Zeiner C.A."/>
            <person name="Purvine S.O."/>
            <person name="Zink E.M."/>
            <person name="Wu S."/>
            <person name="Pasa-Tolic L."/>
            <person name="Chaput D.L."/>
            <person name="Haridas S."/>
            <person name="Grigoriev I.V."/>
            <person name="Santelli C.M."/>
            <person name="Hansel C.M."/>
        </authorList>
    </citation>
    <scope>NUCLEOTIDE SEQUENCE [LARGE SCALE GENOMIC DNA]</scope>
    <source>
        <strain evidence="2 3">AP3s5-JAC2a</strain>
    </source>
</reference>
<feature type="compositionally biased region" description="Pro residues" evidence="1">
    <location>
        <begin position="47"/>
        <end position="56"/>
    </location>
</feature>
<feature type="region of interest" description="Disordered" evidence="1">
    <location>
        <begin position="1"/>
        <end position="59"/>
    </location>
</feature>
<feature type="compositionally biased region" description="Polar residues" evidence="1">
    <location>
        <begin position="1"/>
        <end position="14"/>
    </location>
</feature>
<sequence length="260" mass="29735">MSSNRQHSSATPSGTYLPAVEPPSPTADAYWPSADTSSHSADSSPHPAAPIYPYLPPEDSDRTKRALKKNAMRLFARDFGFRPAEVSRWLFPDCKMTYRNDLDQWHAKWEKELFDSAELIRDEQNRPHAFLTAFTDEVFQIIVDPLRTSIKIMELVMIEAWRSMYCEAFVTAAEVMYVTPPPKTGKRGTQPRIKYAAVYDAVREVPETFPDRPQLEHIPAHPLRASAAEMLSFERRKWQDTYGAKEYHRMADGIGVKNTP</sequence>